<comment type="caution">
    <text evidence="12">The sequence shown here is derived from an EMBL/GenBank/DDBJ whole genome shotgun (WGS) entry which is preliminary data.</text>
</comment>
<dbReference type="PANTHER" id="PTHR11070:SF64">
    <property type="entry name" value="ATP-DEPENDENT DNA HELICASE REP"/>
    <property type="match status" value="1"/>
</dbReference>
<evidence type="ECO:0000256" key="7">
    <source>
        <dbReference type="ARBA" id="ARBA00023125"/>
    </source>
</evidence>
<dbReference type="InterPro" id="IPR014016">
    <property type="entry name" value="UvrD-like_ATP-bd"/>
</dbReference>
<keyword evidence="5 11" id="KW-0347">Helicase</keyword>
<evidence type="ECO:0000313" key="12">
    <source>
        <dbReference type="EMBL" id="EGG29692.1"/>
    </source>
</evidence>
<dbReference type="InterPro" id="IPR027417">
    <property type="entry name" value="P-loop_NTPase"/>
</dbReference>
<dbReference type="SUPFAM" id="SSF52540">
    <property type="entry name" value="P-loop containing nucleoside triphosphate hydrolases"/>
    <property type="match status" value="1"/>
</dbReference>
<reference evidence="12 13" key="1">
    <citation type="journal article" date="2011" name="J. Bacteriol.">
        <title>Genome sequence of strain IMCC3088, a proteorhodopsin-containing marine bacterium belonging to the OM60/NOR5 clade.</title>
        <authorList>
            <person name="Jang Y."/>
            <person name="Oh H.M."/>
            <person name="Kang I."/>
            <person name="Lee K."/>
            <person name="Yang S.J."/>
            <person name="Cho J.C."/>
        </authorList>
    </citation>
    <scope>NUCLEOTIDE SEQUENCE [LARGE SCALE GENOMIC DNA]</scope>
    <source>
        <strain evidence="12 13">IMCC3088</strain>
    </source>
</reference>
<dbReference type="AlphaFoldDB" id="F3L1T0"/>
<dbReference type="HAMAP" id="MF_01920">
    <property type="entry name" value="Helicase_Rep"/>
    <property type="match status" value="1"/>
</dbReference>
<dbReference type="OrthoDB" id="9806690at2"/>
<keyword evidence="4 11" id="KW-0378">Hydrolase</keyword>
<dbReference type="InterPro" id="IPR013986">
    <property type="entry name" value="DExx_box_DNA_helicase_dom_sf"/>
</dbReference>
<evidence type="ECO:0000256" key="5">
    <source>
        <dbReference type="ARBA" id="ARBA00022806"/>
    </source>
</evidence>
<evidence type="ECO:0000256" key="3">
    <source>
        <dbReference type="ARBA" id="ARBA00022741"/>
    </source>
</evidence>
<evidence type="ECO:0000256" key="8">
    <source>
        <dbReference type="ARBA" id="ARBA00023235"/>
    </source>
</evidence>
<evidence type="ECO:0000256" key="11">
    <source>
        <dbReference type="HAMAP-Rule" id="MF_01920"/>
    </source>
</evidence>
<comment type="function">
    <text evidence="11">Rep helicase is a single-stranded DNA-dependent ATPase involved in DNA replication; it can initiate unwinding at a nick in the DNA. It binds to the single-stranded DNA and acts in a progressive fashion along the DNA in the 3' to 5' direction.</text>
</comment>
<dbReference type="EC" id="5.6.2.4" evidence="11"/>
<dbReference type="eggNOG" id="COG0210">
    <property type="taxonomic scope" value="Bacteria"/>
</dbReference>
<evidence type="ECO:0000256" key="1">
    <source>
        <dbReference type="ARBA" id="ARBA00009922"/>
    </source>
</evidence>
<dbReference type="CDD" id="cd17932">
    <property type="entry name" value="DEXQc_UvrD"/>
    <property type="match status" value="1"/>
</dbReference>
<dbReference type="GO" id="GO:0005829">
    <property type="term" value="C:cytosol"/>
    <property type="evidence" value="ECO:0007669"/>
    <property type="project" value="TreeGrafter"/>
</dbReference>
<accession>F3L1T0</accession>
<dbReference type="Proteomes" id="UP000005615">
    <property type="component" value="Unassembled WGS sequence"/>
</dbReference>
<sequence length="664" mass="75259">MTTLNPAQRDAVRYLDGPLLVLAGAGSGKTSVITQKIAYLVEQCELPPKKVVAVTFTNKAAREMRTRVNSICEKAKGLWVSTFHQLGLSIVRKEHHLLGLRPGFSIFDQQDAVTIMKELLVQELNTDPDQAPLILNAISAYKADGITPEQAQSTAETHLDILHSACYERYQRALRAYNSLDFDDLIFLPNILFREHLDVKDRWQNRVRYMLVDEYQDTNGSQYELIRHLMGTNSGLTVVGDDDQSIYAWRGAKPENLVALGEDFPNLKVIKLEQNYRSTATILQCANELIANNPHIYDKALWSELGRGDKVRIQAAADEHAEAEQVVAEIIDHKMRRGLRYGAYAILYRGNHQARLLELELQRFQIPYQLSGGTSFFARNEVKDILCYLRLLVNPDDDNAFLRICNVPKRKIGAVTLEAVGRFAHEHHISLKDAASRANQIEDLAAAAQNALTEFAEWLAHWERECFEARDAKPIRAMIDDLNYEGHLQLTSSSDDVAARRMGNVEFLVASLDKVIEDQDLTLEEAIARLMLRDLMEQQEEERSGPDSVQLMTLHAAKGLEFPHVYLIGFEENILPHRNSIEADTVEEERRLAYVGITRARETLTISYARKRRQFGENMSCEPSRFVDELPTDLLERYDDEEQSAEVNAARGSETLAGLRNLLG</sequence>
<comment type="catalytic activity">
    <reaction evidence="9 11">
        <text>Couples ATP hydrolysis with the unwinding of duplex DNA by translocating in the 3'-5' direction.</text>
        <dbReference type="EC" id="5.6.2.4"/>
    </reaction>
</comment>
<dbReference type="STRING" id="2518989.IMCC3088_1420"/>
<feature type="binding site" evidence="11">
    <location>
        <position position="277"/>
    </location>
    <ligand>
        <name>ATP</name>
        <dbReference type="ChEBI" id="CHEBI:30616"/>
    </ligand>
</feature>
<evidence type="ECO:0000256" key="10">
    <source>
        <dbReference type="ARBA" id="ARBA00048988"/>
    </source>
</evidence>
<keyword evidence="13" id="KW-1185">Reference proteome</keyword>
<name>F3L1T0_9GAMM</name>
<evidence type="ECO:0000256" key="2">
    <source>
        <dbReference type="ARBA" id="ARBA00022705"/>
    </source>
</evidence>
<protein>
    <recommendedName>
        <fullName evidence="11">ATP-dependent DNA helicase Rep</fullName>
        <ecNumber evidence="11">5.6.2.4</ecNumber>
    </recommendedName>
    <alternativeName>
        <fullName evidence="11">DNA 3'-5' helicase Rep</fullName>
    </alternativeName>
</protein>
<dbReference type="CDD" id="cd18807">
    <property type="entry name" value="SF1_C_UvrD"/>
    <property type="match status" value="1"/>
</dbReference>
<keyword evidence="8 11" id="KW-0413">Isomerase</keyword>
<dbReference type="EMBL" id="AEIG01000035">
    <property type="protein sequence ID" value="EGG29692.1"/>
    <property type="molecule type" value="Genomic_DNA"/>
</dbReference>
<organism evidence="12 13">
    <name type="scientific">Aequoribacter fuscus</name>
    <dbReference type="NCBI Taxonomy" id="2518989"/>
    <lineage>
        <taxon>Bacteria</taxon>
        <taxon>Pseudomonadati</taxon>
        <taxon>Pseudomonadota</taxon>
        <taxon>Gammaproteobacteria</taxon>
        <taxon>Cellvibrionales</taxon>
        <taxon>Halieaceae</taxon>
        <taxon>Aequoribacter</taxon>
    </lineage>
</organism>
<dbReference type="PROSITE" id="PS51198">
    <property type="entry name" value="UVRD_HELICASE_ATP_BIND"/>
    <property type="match status" value="1"/>
</dbReference>
<dbReference type="GO" id="GO:0043138">
    <property type="term" value="F:3'-5' DNA helicase activity"/>
    <property type="evidence" value="ECO:0007669"/>
    <property type="project" value="UniProtKB-UniRule"/>
</dbReference>
<dbReference type="Gene3D" id="1.10.10.160">
    <property type="match status" value="1"/>
</dbReference>
<dbReference type="PROSITE" id="PS51217">
    <property type="entry name" value="UVRD_HELICASE_CTER"/>
    <property type="match status" value="1"/>
</dbReference>
<dbReference type="Gene3D" id="1.10.486.10">
    <property type="entry name" value="PCRA, domain 4"/>
    <property type="match status" value="1"/>
</dbReference>
<dbReference type="GO" id="GO:0005524">
    <property type="term" value="F:ATP binding"/>
    <property type="evidence" value="ECO:0007669"/>
    <property type="project" value="UniProtKB-UniRule"/>
</dbReference>
<evidence type="ECO:0000313" key="13">
    <source>
        <dbReference type="Proteomes" id="UP000005615"/>
    </source>
</evidence>
<evidence type="ECO:0000256" key="6">
    <source>
        <dbReference type="ARBA" id="ARBA00022840"/>
    </source>
</evidence>
<dbReference type="Pfam" id="PF00580">
    <property type="entry name" value="UvrD-helicase"/>
    <property type="match status" value="1"/>
</dbReference>
<proteinExistence type="inferred from homology"/>
<dbReference type="GO" id="GO:0003697">
    <property type="term" value="F:single-stranded DNA binding"/>
    <property type="evidence" value="ECO:0007669"/>
    <property type="project" value="UniProtKB-UniRule"/>
</dbReference>
<dbReference type="InterPro" id="IPR000212">
    <property type="entry name" value="DNA_helicase_UvrD/REP"/>
</dbReference>
<dbReference type="RefSeq" id="WP_009575717.1">
    <property type="nucleotide sequence ID" value="NZ_AEIG01000035.1"/>
</dbReference>
<keyword evidence="3 11" id="KW-0547">Nucleotide-binding</keyword>
<dbReference type="Pfam" id="PF13361">
    <property type="entry name" value="UvrD_C"/>
    <property type="match status" value="1"/>
</dbReference>
<dbReference type="GO" id="GO:0000725">
    <property type="term" value="P:recombinational repair"/>
    <property type="evidence" value="ECO:0007669"/>
    <property type="project" value="TreeGrafter"/>
</dbReference>
<keyword evidence="7 11" id="KW-0238">DNA-binding</keyword>
<evidence type="ECO:0000256" key="4">
    <source>
        <dbReference type="ARBA" id="ARBA00022801"/>
    </source>
</evidence>
<gene>
    <name evidence="11" type="primary">rep</name>
    <name evidence="12" type="ORF">IMCC3088_1420</name>
</gene>
<keyword evidence="2 11" id="KW-0235">DNA replication</keyword>
<comment type="subunit">
    <text evidence="11">Homodimer.</text>
</comment>
<dbReference type="Gene3D" id="3.40.50.300">
    <property type="entry name" value="P-loop containing nucleotide triphosphate hydrolases"/>
    <property type="match status" value="2"/>
</dbReference>
<dbReference type="InterPro" id="IPR014017">
    <property type="entry name" value="DNA_helicase_UvrD-like_C"/>
</dbReference>
<dbReference type="InterPro" id="IPR005752">
    <property type="entry name" value="Helicase_Rep"/>
</dbReference>
<evidence type="ECO:0000256" key="9">
    <source>
        <dbReference type="ARBA" id="ARBA00034617"/>
    </source>
</evidence>
<dbReference type="PANTHER" id="PTHR11070">
    <property type="entry name" value="UVRD / RECB / PCRA DNA HELICASE FAMILY MEMBER"/>
    <property type="match status" value="1"/>
</dbReference>
<comment type="catalytic activity">
    <reaction evidence="10 11">
        <text>ATP + H2O = ADP + phosphate + H(+)</text>
        <dbReference type="Rhea" id="RHEA:13065"/>
        <dbReference type="ChEBI" id="CHEBI:15377"/>
        <dbReference type="ChEBI" id="CHEBI:15378"/>
        <dbReference type="ChEBI" id="CHEBI:30616"/>
        <dbReference type="ChEBI" id="CHEBI:43474"/>
        <dbReference type="ChEBI" id="CHEBI:456216"/>
        <dbReference type="EC" id="5.6.2.4"/>
    </reaction>
</comment>
<dbReference type="GO" id="GO:0006260">
    <property type="term" value="P:DNA replication"/>
    <property type="evidence" value="ECO:0007669"/>
    <property type="project" value="UniProtKB-UniRule"/>
</dbReference>
<dbReference type="GO" id="GO:0016887">
    <property type="term" value="F:ATP hydrolysis activity"/>
    <property type="evidence" value="ECO:0007669"/>
    <property type="project" value="RHEA"/>
</dbReference>
<comment type="similarity">
    <text evidence="1 11">Belongs to the helicase family. UvrD subfamily.</text>
</comment>
<keyword evidence="6 11" id="KW-0067">ATP-binding</keyword>